<evidence type="ECO:0000256" key="5">
    <source>
        <dbReference type="ARBA" id="ARBA00022989"/>
    </source>
</evidence>
<dbReference type="InterPro" id="IPR039421">
    <property type="entry name" value="Type_1_exporter"/>
</dbReference>
<comment type="subcellular location">
    <subcellularLocation>
        <location evidence="1">Membrane</location>
        <topology evidence="1">Multi-pass membrane protein</topology>
    </subcellularLocation>
</comment>
<sequence>MPAAHSKMEKEDTVHTDAKSASFFRIFSFLSRFDKIRLGLAFSGLCASSANNLRLPYLIGEALNRSSNPTFILGDDTPTYFLLSSLTTFGMGAFFGWLRVYYFGCVSSSLECQLRNAMFSQFLLQDTNTIGDQPSGDRLSRLVLDVDLSSKIISSTIPSLLRSLNSVIGGMIMMFWLNPKLASFSLTLVPLVGAGAMLYARRIKRLKQLQQKLLDAIFGTANERLSQLFTVRLFGKEAAEQASFNQSLQNLFPSMRKIIHADGLFMGSLSVSLYSTLFLVIYFGGLLLRSGELSMGKLASFALYSSMAGLGFSGLSQAFGDIMKAKHSLSRVFEIIDQPASSLSKGMRLTKVKGQLSLQNISFQYPSRSAVILSHLSLIIHPGEIVALCGPSGAGKSTLLYLLCQLYSPNEGSIFLDDCDISVLSPTWMRQTVFGIVEQEPVLFSGTVKQNIAYGRDISVDEDIHEAAKLANAHDFITELPKGYDTEVGERGFQLSVGQKQRIAIARAVIKNPKILLLDEATSALDGDSEKQVHTALERVMSGRTVILVAHRESTLKYAHRIVMVLEGNIHAEGTYEEMKQVEAFRTLIQAKT</sequence>
<keyword evidence="4" id="KW-0067">ATP-binding</keyword>
<keyword evidence="2 7" id="KW-0812">Transmembrane</keyword>
<feature type="domain" description="ABC transporter" evidence="8">
    <location>
        <begin position="356"/>
        <end position="592"/>
    </location>
</feature>
<evidence type="ECO:0000313" key="10">
    <source>
        <dbReference type="EMBL" id="KAF8820807.1"/>
    </source>
</evidence>
<evidence type="ECO:0000259" key="9">
    <source>
        <dbReference type="PROSITE" id="PS50929"/>
    </source>
</evidence>
<dbReference type="PROSITE" id="PS50929">
    <property type="entry name" value="ABC_TM1F"/>
    <property type="match status" value="1"/>
</dbReference>
<dbReference type="InterPro" id="IPR003593">
    <property type="entry name" value="AAA+_ATPase"/>
</dbReference>
<keyword evidence="6 7" id="KW-0472">Membrane</keyword>
<dbReference type="InterPro" id="IPR003439">
    <property type="entry name" value="ABC_transporter-like_ATP-bd"/>
</dbReference>
<evidence type="ECO:0000313" key="11">
    <source>
        <dbReference type="Proteomes" id="UP000823046"/>
    </source>
</evidence>
<evidence type="ECO:0000256" key="1">
    <source>
        <dbReference type="ARBA" id="ARBA00004141"/>
    </source>
</evidence>
<proteinExistence type="predicted"/>
<evidence type="ECO:0000256" key="7">
    <source>
        <dbReference type="SAM" id="Phobius"/>
    </source>
</evidence>
<evidence type="ECO:0000256" key="4">
    <source>
        <dbReference type="ARBA" id="ARBA00022840"/>
    </source>
</evidence>
<protein>
    <submittedName>
        <fullName evidence="10">ABC transporter transmembrane region domain-containing protein</fullName>
    </submittedName>
</protein>
<evidence type="ECO:0000256" key="2">
    <source>
        <dbReference type="ARBA" id="ARBA00022692"/>
    </source>
</evidence>
<dbReference type="InterPro" id="IPR011527">
    <property type="entry name" value="ABC1_TM_dom"/>
</dbReference>
<keyword evidence="3" id="KW-0547">Nucleotide-binding</keyword>
<feature type="transmembrane region" description="Helical" evidence="7">
    <location>
        <begin position="183"/>
        <end position="200"/>
    </location>
</feature>
<dbReference type="InterPro" id="IPR017871">
    <property type="entry name" value="ABC_transporter-like_CS"/>
</dbReference>
<dbReference type="Gene3D" id="1.20.1560.10">
    <property type="entry name" value="ABC transporter type 1, transmembrane domain"/>
    <property type="match status" value="1"/>
</dbReference>
<accession>A0ABQ7J9Y2</accession>
<dbReference type="PANTHER" id="PTHR43394:SF1">
    <property type="entry name" value="ATP-BINDING CASSETTE SUB-FAMILY B MEMBER 10, MITOCHONDRIAL"/>
    <property type="match status" value="1"/>
</dbReference>
<dbReference type="InterPro" id="IPR036640">
    <property type="entry name" value="ABC1_TM_sf"/>
</dbReference>
<evidence type="ECO:0000256" key="6">
    <source>
        <dbReference type="ARBA" id="ARBA00023136"/>
    </source>
</evidence>
<reference evidence="10 11" key="1">
    <citation type="journal article" date="2020" name="bioRxiv">
        <title>Metabolic contributions of an alphaproteobacterial endosymbiont in the apicomplexan Cardiosporidium cionae.</title>
        <authorList>
            <person name="Hunter E.S."/>
            <person name="Paight C.J."/>
            <person name="Lane C.E."/>
        </authorList>
    </citation>
    <scope>NUCLEOTIDE SEQUENCE [LARGE SCALE GENOMIC DNA]</scope>
    <source>
        <strain evidence="10">ESH_2018</strain>
    </source>
</reference>
<dbReference type="EMBL" id="JADAQX010000297">
    <property type="protein sequence ID" value="KAF8820807.1"/>
    <property type="molecule type" value="Genomic_DNA"/>
</dbReference>
<evidence type="ECO:0000256" key="3">
    <source>
        <dbReference type="ARBA" id="ARBA00022741"/>
    </source>
</evidence>
<name>A0ABQ7J9Y2_9APIC</name>
<dbReference type="SUPFAM" id="SSF52540">
    <property type="entry name" value="P-loop containing nucleoside triphosphate hydrolases"/>
    <property type="match status" value="1"/>
</dbReference>
<dbReference type="PROSITE" id="PS50893">
    <property type="entry name" value="ABC_TRANSPORTER_2"/>
    <property type="match status" value="1"/>
</dbReference>
<keyword evidence="5 7" id="KW-1133">Transmembrane helix</keyword>
<dbReference type="Gene3D" id="3.40.50.300">
    <property type="entry name" value="P-loop containing nucleotide triphosphate hydrolases"/>
    <property type="match status" value="1"/>
</dbReference>
<dbReference type="Proteomes" id="UP000823046">
    <property type="component" value="Unassembled WGS sequence"/>
</dbReference>
<feature type="domain" description="ABC transmembrane type-1" evidence="9">
    <location>
        <begin position="52"/>
        <end position="324"/>
    </location>
</feature>
<dbReference type="Pfam" id="PF00664">
    <property type="entry name" value="ABC_membrane"/>
    <property type="match status" value="1"/>
</dbReference>
<evidence type="ECO:0000259" key="8">
    <source>
        <dbReference type="PROSITE" id="PS50893"/>
    </source>
</evidence>
<keyword evidence="11" id="KW-1185">Reference proteome</keyword>
<organism evidence="10 11">
    <name type="scientific">Cardiosporidium cionae</name>
    <dbReference type="NCBI Taxonomy" id="476202"/>
    <lineage>
        <taxon>Eukaryota</taxon>
        <taxon>Sar</taxon>
        <taxon>Alveolata</taxon>
        <taxon>Apicomplexa</taxon>
        <taxon>Aconoidasida</taxon>
        <taxon>Nephromycida</taxon>
        <taxon>Cardiosporidium</taxon>
    </lineage>
</organism>
<dbReference type="SUPFAM" id="SSF90123">
    <property type="entry name" value="ABC transporter transmembrane region"/>
    <property type="match status" value="1"/>
</dbReference>
<gene>
    <name evidence="10" type="ORF">IE077_002798</name>
</gene>
<dbReference type="PANTHER" id="PTHR43394">
    <property type="entry name" value="ATP-DEPENDENT PERMEASE MDL1, MITOCHONDRIAL"/>
    <property type="match status" value="1"/>
</dbReference>
<feature type="transmembrane region" description="Helical" evidence="7">
    <location>
        <begin position="79"/>
        <end position="98"/>
    </location>
</feature>
<comment type="caution">
    <text evidence="10">The sequence shown here is derived from an EMBL/GenBank/DDBJ whole genome shotgun (WGS) entry which is preliminary data.</text>
</comment>
<feature type="transmembrane region" description="Helical" evidence="7">
    <location>
        <begin position="264"/>
        <end position="286"/>
    </location>
</feature>
<dbReference type="Pfam" id="PF00005">
    <property type="entry name" value="ABC_tran"/>
    <property type="match status" value="1"/>
</dbReference>
<dbReference type="SMART" id="SM00382">
    <property type="entry name" value="AAA"/>
    <property type="match status" value="1"/>
</dbReference>
<dbReference type="PROSITE" id="PS00211">
    <property type="entry name" value="ABC_TRANSPORTER_1"/>
    <property type="match status" value="1"/>
</dbReference>
<dbReference type="InterPro" id="IPR027417">
    <property type="entry name" value="P-loop_NTPase"/>
</dbReference>